<dbReference type="Gene3D" id="1.20.5.1700">
    <property type="match status" value="1"/>
</dbReference>
<protein>
    <recommendedName>
        <fullName evidence="5">Serine protease</fullName>
    </recommendedName>
</protein>
<feature type="coiled-coil region" evidence="1">
    <location>
        <begin position="60"/>
        <end position="127"/>
    </location>
</feature>
<keyword evidence="2" id="KW-0812">Transmembrane</keyword>
<evidence type="ECO:0000313" key="3">
    <source>
        <dbReference type="EMBL" id="OGZ40913.1"/>
    </source>
</evidence>
<organism evidence="3 4">
    <name type="scientific">Candidatus Portnoybacteria bacterium RIFCSPLOWO2_02_FULL_39_11</name>
    <dbReference type="NCBI Taxonomy" id="1802001"/>
    <lineage>
        <taxon>Bacteria</taxon>
        <taxon>Candidatus Portnoyibacteriota</taxon>
    </lineage>
</organism>
<evidence type="ECO:0000256" key="1">
    <source>
        <dbReference type="SAM" id="Coils"/>
    </source>
</evidence>
<keyword evidence="2" id="KW-0472">Membrane</keyword>
<feature type="transmembrane region" description="Helical" evidence="2">
    <location>
        <begin position="6"/>
        <end position="25"/>
    </location>
</feature>
<dbReference type="AlphaFoldDB" id="A0A1G2FSA6"/>
<name>A0A1G2FSA6_9BACT</name>
<gene>
    <name evidence="3" type="ORF">A3B04_00950</name>
</gene>
<evidence type="ECO:0000313" key="4">
    <source>
        <dbReference type="Proteomes" id="UP000177126"/>
    </source>
</evidence>
<proteinExistence type="predicted"/>
<dbReference type="EMBL" id="MHNF01000023">
    <property type="protein sequence ID" value="OGZ40913.1"/>
    <property type="molecule type" value="Genomic_DNA"/>
</dbReference>
<sequence>MNKKNFILLAIIFLAIISALGFLLYKYQIQLVKDFPSVFSGDNNLKTDFFSLPKLFNNNGTSTQAEIDQLRKEIEDLKNQPPRIIYKSILTPASPSPAPDLKTQEELNNAQKRINSLEEQLQKIQVQSSAAPSLVGDANLIQSWRASEKVVQIACQDKAFGSWQLGSGVLISNDGKILTNQHVVQLSSGLSPDYCLALFNKD</sequence>
<dbReference type="Gene3D" id="2.40.10.10">
    <property type="entry name" value="Trypsin-like serine proteases"/>
    <property type="match status" value="1"/>
</dbReference>
<evidence type="ECO:0000256" key="2">
    <source>
        <dbReference type="SAM" id="Phobius"/>
    </source>
</evidence>
<dbReference type="SUPFAM" id="SSF50494">
    <property type="entry name" value="Trypsin-like serine proteases"/>
    <property type="match status" value="1"/>
</dbReference>
<keyword evidence="2" id="KW-1133">Transmembrane helix</keyword>
<evidence type="ECO:0008006" key="5">
    <source>
        <dbReference type="Google" id="ProtNLM"/>
    </source>
</evidence>
<dbReference type="InterPro" id="IPR009003">
    <property type="entry name" value="Peptidase_S1_PA"/>
</dbReference>
<dbReference type="InterPro" id="IPR043504">
    <property type="entry name" value="Peptidase_S1_PA_chymotrypsin"/>
</dbReference>
<dbReference type="Proteomes" id="UP000177126">
    <property type="component" value="Unassembled WGS sequence"/>
</dbReference>
<comment type="caution">
    <text evidence="3">The sequence shown here is derived from an EMBL/GenBank/DDBJ whole genome shotgun (WGS) entry which is preliminary data.</text>
</comment>
<keyword evidence="1" id="KW-0175">Coiled coil</keyword>
<reference evidence="3 4" key="1">
    <citation type="journal article" date="2016" name="Nat. Commun.">
        <title>Thousands of microbial genomes shed light on interconnected biogeochemical processes in an aquifer system.</title>
        <authorList>
            <person name="Anantharaman K."/>
            <person name="Brown C.T."/>
            <person name="Hug L.A."/>
            <person name="Sharon I."/>
            <person name="Castelle C.J."/>
            <person name="Probst A.J."/>
            <person name="Thomas B.C."/>
            <person name="Singh A."/>
            <person name="Wilkins M.J."/>
            <person name="Karaoz U."/>
            <person name="Brodie E.L."/>
            <person name="Williams K.H."/>
            <person name="Hubbard S.S."/>
            <person name="Banfield J.F."/>
        </authorList>
    </citation>
    <scope>NUCLEOTIDE SEQUENCE [LARGE SCALE GENOMIC DNA]</scope>
</reference>
<accession>A0A1G2FSA6</accession>